<dbReference type="AlphaFoldDB" id="A0A1I0YHH6"/>
<organism evidence="2 3">
    <name type="scientific">Poseidonocella pacifica</name>
    <dbReference type="NCBI Taxonomy" id="871651"/>
    <lineage>
        <taxon>Bacteria</taxon>
        <taxon>Pseudomonadati</taxon>
        <taxon>Pseudomonadota</taxon>
        <taxon>Alphaproteobacteria</taxon>
        <taxon>Rhodobacterales</taxon>
        <taxon>Roseobacteraceae</taxon>
        <taxon>Poseidonocella</taxon>
    </lineage>
</organism>
<evidence type="ECO:0000313" key="3">
    <source>
        <dbReference type="Proteomes" id="UP000198796"/>
    </source>
</evidence>
<feature type="transmembrane region" description="Helical" evidence="1">
    <location>
        <begin position="32"/>
        <end position="54"/>
    </location>
</feature>
<dbReference type="Proteomes" id="UP000198796">
    <property type="component" value="Unassembled WGS sequence"/>
</dbReference>
<proteinExistence type="predicted"/>
<sequence>MAERALTRDAVLQGLQDIRLPADAPGGFLAELLVALGAGLFFALLLAILARAVLRFQPKARPRTLSGRIADLRGLGPERQALGLLALVKQRRPEVYARYARDLYQADGMPSVEALERELAACD</sequence>
<dbReference type="STRING" id="871651.SAMN05421688_3053"/>
<dbReference type="EMBL" id="FOJU01000005">
    <property type="protein sequence ID" value="SFB12196.1"/>
    <property type="molecule type" value="Genomic_DNA"/>
</dbReference>
<dbReference type="RefSeq" id="WP_092066427.1">
    <property type="nucleotide sequence ID" value="NZ_FOJU01000005.1"/>
</dbReference>
<keyword evidence="1" id="KW-1133">Transmembrane helix</keyword>
<protein>
    <submittedName>
        <fullName evidence="2">Uncharacterized protein</fullName>
    </submittedName>
</protein>
<gene>
    <name evidence="2" type="ORF">SAMN05421688_3053</name>
</gene>
<evidence type="ECO:0000313" key="2">
    <source>
        <dbReference type="EMBL" id="SFB12196.1"/>
    </source>
</evidence>
<evidence type="ECO:0000256" key="1">
    <source>
        <dbReference type="SAM" id="Phobius"/>
    </source>
</evidence>
<keyword evidence="1" id="KW-0472">Membrane</keyword>
<keyword evidence="1" id="KW-0812">Transmembrane</keyword>
<dbReference type="OrthoDB" id="7875917at2"/>
<accession>A0A1I0YHH6</accession>
<name>A0A1I0YHH6_9RHOB</name>
<keyword evidence="3" id="KW-1185">Reference proteome</keyword>
<reference evidence="2 3" key="1">
    <citation type="submission" date="2016-10" db="EMBL/GenBank/DDBJ databases">
        <authorList>
            <person name="de Groot N.N."/>
        </authorList>
    </citation>
    <scope>NUCLEOTIDE SEQUENCE [LARGE SCALE GENOMIC DNA]</scope>
    <source>
        <strain evidence="2 3">DSM 29316</strain>
    </source>
</reference>